<dbReference type="Proteomes" id="UP000887579">
    <property type="component" value="Unplaced"/>
</dbReference>
<reference evidence="2" key="1">
    <citation type="submission" date="2022-11" db="UniProtKB">
        <authorList>
            <consortium name="WormBaseParasite"/>
        </authorList>
    </citation>
    <scope>IDENTIFICATION</scope>
</reference>
<name>A0AC34GUR9_9BILA</name>
<proteinExistence type="predicted"/>
<sequence length="234" mass="25921">MVYGCGNNVVKFTVVVINFFLFFFGSLIFGFSLWANLDKNFALHLGEFAKQVNVNEEFIDDLAKYQASLWVLVAVGALLLIIGFLGCCGAASESTPLLVIHFLLIVILAFIQVLALGYLLVNRAELLANLKGVMDKSATTVEWRMNLLPIQKVLNCCGATADTMDVYIREGRCAGALQHAPDCYSVISEKLENAGEKVFAIGILCLIVEFVSLIFTCVLFRAIRERENRYVPAY</sequence>
<organism evidence="1 2">
    <name type="scientific">Panagrolaimus sp. ES5</name>
    <dbReference type="NCBI Taxonomy" id="591445"/>
    <lineage>
        <taxon>Eukaryota</taxon>
        <taxon>Metazoa</taxon>
        <taxon>Ecdysozoa</taxon>
        <taxon>Nematoda</taxon>
        <taxon>Chromadorea</taxon>
        <taxon>Rhabditida</taxon>
        <taxon>Tylenchina</taxon>
        <taxon>Panagrolaimomorpha</taxon>
        <taxon>Panagrolaimoidea</taxon>
        <taxon>Panagrolaimidae</taxon>
        <taxon>Panagrolaimus</taxon>
    </lineage>
</organism>
<evidence type="ECO:0000313" key="2">
    <source>
        <dbReference type="WBParaSite" id="ES5_v2.g8369.t1"/>
    </source>
</evidence>
<evidence type="ECO:0000313" key="1">
    <source>
        <dbReference type="Proteomes" id="UP000887579"/>
    </source>
</evidence>
<dbReference type="WBParaSite" id="ES5_v2.g8369.t1">
    <property type="protein sequence ID" value="ES5_v2.g8369.t1"/>
    <property type="gene ID" value="ES5_v2.g8369"/>
</dbReference>
<accession>A0AC34GUR9</accession>
<protein>
    <submittedName>
        <fullName evidence="2">Tetraspanin</fullName>
    </submittedName>
</protein>